<protein>
    <submittedName>
        <fullName evidence="1">Uncharacterized protein</fullName>
    </submittedName>
</protein>
<dbReference type="HOGENOM" id="CLU_2185373_0_0_1"/>
<evidence type="ECO:0000313" key="1">
    <source>
        <dbReference type="EMBL" id="EXX71793.1"/>
    </source>
</evidence>
<dbReference type="STRING" id="1432141.A0A015MYB2"/>
<comment type="caution">
    <text evidence="1">The sequence shown here is derived from an EMBL/GenBank/DDBJ whole genome shotgun (WGS) entry which is preliminary data.</text>
</comment>
<dbReference type="AlphaFoldDB" id="A0A015MYB2"/>
<gene>
    <name evidence="1" type="ORF">RirG_075340</name>
</gene>
<proteinExistence type="predicted"/>
<accession>A0A015MYB2</accession>
<organism evidence="1 2">
    <name type="scientific">Rhizophagus irregularis (strain DAOM 197198w)</name>
    <name type="common">Glomus intraradices</name>
    <dbReference type="NCBI Taxonomy" id="1432141"/>
    <lineage>
        <taxon>Eukaryota</taxon>
        <taxon>Fungi</taxon>
        <taxon>Fungi incertae sedis</taxon>
        <taxon>Mucoromycota</taxon>
        <taxon>Glomeromycotina</taxon>
        <taxon>Glomeromycetes</taxon>
        <taxon>Glomerales</taxon>
        <taxon>Glomeraceae</taxon>
        <taxon>Rhizophagus</taxon>
    </lineage>
</organism>
<dbReference type="EMBL" id="JEMT01015917">
    <property type="protein sequence ID" value="EXX71793.1"/>
    <property type="molecule type" value="Genomic_DNA"/>
</dbReference>
<name>A0A015MYB2_RHIIW</name>
<reference evidence="1 2" key="1">
    <citation type="submission" date="2014-02" db="EMBL/GenBank/DDBJ databases">
        <title>Single nucleus genome sequencing reveals high similarity among nuclei of an endomycorrhizal fungus.</title>
        <authorList>
            <person name="Lin K."/>
            <person name="Geurts R."/>
            <person name="Zhang Z."/>
            <person name="Limpens E."/>
            <person name="Saunders D.G."/>
            <person name="Mu D."/>
            <person name="Pang E."/>
            <person name="Cao H."/>
            <person name="Cha H."/>
            <person name="Lin T."/>
            <person name="Zhou Q."/>
            <person name="Shang Y."/>
            <person name="Li Y."/>
            <person name="Ivanov S."/>
            <person name="Sharma T."/>
            <person name="Velzen R.V."/>
            <person name="Ruijter N.D."/>
            <person name="Aanen D.K."/>
            <person name="Win J."/>
            <person name="Kamoun S."/>
            <person name="Bisseling T."/>
            <person name="Huang S."/>
        </authorList>
    </citation>
    <scope>NUCLEOTIDE SEQUENCE [LARGE SCALE GENOMIC DNA]</scope>
    <source>
        <strain evidence="2">DAOM197198w</strain>
    </source>
</reference>
<sequence length="109" mass="12591">MDLDLMLKLTMLFISLCKSQHNNGSFTLHKIISEQLKISSPEEAVETLKSYVGSLRLRRLDKSLWISAFIVTYFKIVLVEYEFVQVPGSANKSIILIWKKNYIQPVNNI</sequence>
<dbReference type="Proteomes" id="UP000022910">
    <property type="component" value="Unassembled WGS sequence"/>
</dbReference>
<dbReference type="OrthoDB" id="2427573at2759"/>
<evidence type="ECO:0000313" key="2">
    <source>
        <dbReference type="Proteomes" id="UP000022910"/>
    </source>
</evidence>
<keyword evidence="2" id="KW-1185">Reference proteome</keyword>